<dbReference type="EMBL" id="FZNP01000026">
    <property type="protein sequence ID" value="SNS72858.1"/>
    <property type="molecule type" value="Genomic_DNA"/>
</dbReference>
<accession>A0A239GVN7</accession>
<evidence type="ECO:0000313" key="1">
    <source>
        <dbReference type="EMBL" id="SNS72858.1"/>
    </source>
</evidence>
<proteinExistence type="predicted"/>
<sequence length="81" mass="8713">MPARELADADLGAVLEAAVVDVLRDSAAWTRYELTRAINRHLPDYLGGLHPERVEALLEDLTEAALDLAGPAAVRLLNAPV</sequence>
<reference evidence="2" key="1">
    <citation type="submission" date="2017-06" db="EMBL/GenBank/DDBJ databases">
        <authorList>
            <person name="Varghese N."/>
            <person name="Submissions S."/>
        </authorList>
    </citation>
    <scope>NUCLEOTIDE SEQUENCE [LARGE SCALE GENOMIC DNA]</scope>
    <source>
        <strain evidence="2">DSM 44485</strain>
    </source>
</reference>
<keyword evidence="2" id="KW-1185">Reference proteome</keyword>
<dbReference type="OrthoDB" id="4524286at2"/>
<protein>
    <submittedName>
        <fullName evidence="1">Uncharacterized protein</fullName>
    </submittedName>
</protein>
<dbReference type="RefSeq" id="WP_143227455.1">
    <property type="nucleotide sequence ID" value="NZ_FZNP01000026.1"/>
</dbReference>
<gene>
    <name evidence="1" type="ORF">SAMN06265355_12638</name>
</gene>
<evidence type="ECO:0000313" key="2">
    <source>
        <dbReference type="Proteomes" id="UP000198420"/>
    </source>
</evidence>
<dbReference type="Proteomes" id="UP000198420">
    <property type="component" value="Unassembled WGS sequence"/>
</dbReference>
<dbReference type="AlphaFoldDB" id="A0A239GVN7"/>
<organism evidence="1 2">
    <name type="scientific">Actinomadura mexicana</name>
    <dbReference type="NCBI Taxonomy" id="134959"/>
    <lineage>
        <taxon>Bacteria</taxon>
        <taxon>Bacillati</taxon>
        <taxon>Actinomycetota</taxon>
        <taxon>Actinomycetes</taxon>
        <taxon>Streptosporangiales</taxon>
        <taxon>Thermomonosporaceae</taxon>
        <taxon>Actinomadura</taxon>
    </lineage>
</organism>
<name>A0A239GVN7_9ACTN</name>